<evidence type="ECO:0000313" key="3">
    <source>
        <dbReference type="Proteomes" id="UP001059934"/>
    </source>
</evidence>
<dbReference type="Proteomes" id="UP001059934">
    <property type="component" value="Chromosome"/>
</dbReference>
<reference evidence="2" key="1">
    <citation type="submission" date="2022-08" db="EMBL/GenBank/DDBJ databases">
        <title>Catabolic pathway analysis in culturable SAR92 clade bacteria reveals their overlooked roles in DMSP degradation in coastal seas.</title>
        <authorList>
            <person name="He X."/>
            <person name="Zhang X."/>
            <person name="Zhang Y."/>
        </authorList>
    </citation>
    <scope>NUCLEOTIDE SEQUENCE</scope>
    <source>
        <strain evidence="2">H455</strain>
    </source>
</reference>
<dbReference type="Pfam" id="PF19313">
    <property type="entry name" value="DUF5916"/>
    <property type="match status" value="2"/>
</dbReference>
<feature type="domain" description="DUF5916" evidence="1">
    <location>
        <begin position="223"/>
        <end position="328"/>
    </location>
</feature>
<dbReference type="PROSITE" id="PS51257">
    <property type="entry name" value="PROKAR_LIPOPROTEIN"/>
    <property type="match status" value="1"/>
</dbReference>
<evidence type="ECO:0000313" key="2">
    <source>
        <dbReference type="EMBL" id="UVW34146.1"/>
    </source>
</evidence>
<dbReference type="Gene3D" id="2.60.40.1190">
    <property type="match status" value="1"/>
</dbReference>
<sequence>MRNHPSSHLGLLLSSCLFSLSSVSGEIVIDGVLDQQEWADAEIYSDFVTVEPLTGDSAKYRTEVRVITNSDGIFVGFSNYQPAAVKRVHRQFPRDAQIEADRNVVSIDFDSTALAGYDFTVGSANSQQDGIVTPGDYSGDWDGTWYSQTSSDEDYWYSEMHIPWTVAPMTDAGNGRKKIALWFSRVVFDESLRFAFPNAYYSRPTFMEDWQPLEVEQVSTSTLDWFPYISYSSDLQDDTPGTSGEAFNEGLDFIWRPNSSSQLTGAINPDFGQVESDDLVVNFSAFETFVTEKRPFFTENQSLFSSNIRNGDQTLYTRRIGAGPAGQGGGLVDIDLAAKVTHFGETTDLGLFVVREDDSKGSYGGDFLSSRVQRTVDGLTLGHRLTYVERSILDREATVQVLDMIWRKDETTEFRGQILHANVQQQGNSANSQESVDDQDFAGWASWSYAPNDEWYHSVYLSHYGDNFDMNDMGYMKRNDFREFSGSTRHDRLEYKADSNILSSTTLFEYGYMENTQGDRLELRADLDHTWTYKSTRKLGLKVGTSSASWDDRLTRGNGLFAKPARYWLETRYTSPRGNDLTFNIDANIEYDEIEKATLRLGFSAQIYLSETVTMGTDLSYQRLQEWLIWDFDTAQLAGFEADRFNADLRFDWYPSARQEVRLKFQWVGIDAQQVDSYQLNSDGTLGLSTSSAADFSLSDTALQVRYRYQLAPLSDIFLVYSRGGYFASDDGDEGSRTLLREGWDGVQVESIIAKIRYRF</sequence>
<feature type="domain" description="DUF5916" evidence="1">
    <location>
        <begin position="394"/>
        <end position="722"/>
    </location>
</feature>
<keyword evidence="3" id="KW-1185">Reference proteome</keyword>
<name>A0ABY5TM07_9GAMM</name>
<evidence type="ECO:0000259" key="1">
    <source>
        <dbReference type="Pfam" id="PF19313"/>
    </source>
</evidence>
<dbReference type="CDD" id="cd09618">
    <property type="entry name" value="CBM9_like_2"/>
    <property type="match status" value="1"/>
</dbReference>
<accession>A0ABY5TM07</accession>
<dbReference type="SUPFAM" id="SSF49344">
    <property type="entry name" value="CBD9-like"/>
    <property type="match status" value="1"/>
</dbReference>
<proteinExistence type="predicted"/>
<gene>
    <name evidence="2" type="ORF">NYF23_08915</name>
</gene>
<dbReference type="EMBL" id="CP103416">
    <property type="protein sequence ID" value="UVW34146.1"/>
    <property type="molecule type" value="Genomic_DNA"/>
</dbReference>
<organism evidence="2 3">
    <name type="scientific">SAR92 clade bacterium H455</name>
    <dbReference type="NCBI Taxonomy" id="2974818"/>
    <lineage>
        <taxon>Bacteria</taxon>
        <taxon>Pseudomonadati</taxon>
        <taxon>Pseudomonadota</taxon>
        <taxon>Gammaproteobacteria</taxon>
        <taxon>Cellvibrionales</taxon>
        <taxon>Porticoccaceae</taxon>
        <taxon>SAR92 clade</taxon>
    </lineage>
</organism>
<dbReference type="InterPro" id="IPR045670">
    <property type="entry name" value="DUF5916"/>
</dbReference>
<protein>
    <submittedName>
        <fullName evidence="2">Carbohydrate binding family 9 domain-containing protein</fullName>
    </submittedName>
</protein>